<dbReference type="RefSeq" id="WP_008632848.1">
    <property type="nucleotide sequence ID" value="NZ_AIJQ01000012.1"/>
</dbReference>
<evidence type="ECO:0000313" key="2">
    <source>
        <dbReference type="Proteomes" id="UP000053186"/>
    </source>
</evidence>
<protein>
    <submittedName>
        <fullName evidence="1">Uncharacterized protein</fullName>
    </submittedName>
</protein>
<evidence type="ECO:0000313" key="1">
    <source>
        <dbReference type="EMBL" id="EIA38918.1"/>
    </source>
</evidence>
<gene>
    <name evidence="1" type="ORF">RLTM_07723</name>
</gene>
<sequence>MPSCLLLSTLLGSALFAGLGEVAVGRLEVEGDSEGLVLDWPGLLQGQARLLRRPGFDYLRAWQGAYLVGEAEVAGVLQGLWFGPRGASYGGGPWASLRALDPPWAYGYSYRALFQGEGLFLNLEAEAGKPLAYRSESLTFPKRPWTLRALPLPFAWYPAHFREISPPGKRPCPRP</sequence>
<dbReference type="AlphaFoldDB" id="H7GH26"/>
<accession>H7GH26</accession>
<dbReference type="EMBL" id="AIJQ01000012">
    <property type="protein sequence ID" value="EIA38918.1"/>
    <property type="molecule type" value="Genomic_DNA"/>
</dbReference>
<name>H7GH26_9DEIN</name>
<reference evidence="1 2" key="1">
    <citation type="journal article" date="2012" name="J. Bacteriol.">
        <title>Draft genome sequence of Thermus sp. strain RL, isolated from a hot water spring located atop the Himalayan ranges at Manikaran, India.</title>
        <authorList>
            <person name="Dwivedi V."/>
            <person name="Sangwan N."/>
            <person name="Nigam A."/>
            <person name="Garg N."/>
            <person name="Niharika N."/>
            <person name="Khurana P."/>
            <person name="Khurana J.P."/>
            <person name="Lal R."/>
        </authorList>
    </citation>
    <scope>NUCLEOTIDE SEQUENCE [LARGE SCALE GENOMIC DNA]</scope>
    <source>
        <strain evidence="1 2">RL</strain>
    </source>
</reference>
<organism evidence="1 2">
    <name type="scientific">Thermus parvatiensis</name>
    <dbReference type="NCBI Taxonomy" id="456163"/>
    <lineage>
        <taxon>Bacteria</taxon>
        <taxon>Thermotogati</taxon>
        <taxon>Deinococcota</taxon>
        <taxon>Deinococci</taxon>
        <taxon>Thermales</taxon>
        <taxon>Thermaceae</taxon>
        <taxon>Thermus</taxon>
    </lineage>
</organism>
<dbReference type="Proteomes" id="UP000053186">
    <property type="component" value="Unassembled WGS sequence"/>
</dbReference>
<dbReference type="PATRIC" id="fig|456163.3.peg.1515"/>
<proteinExistence type="predicted"/>
<comment type="caution">
    <text evidence="1">The sequence shown here is derived from an EMBL/GenBank/DDBJ whole genome shotgun (WGS) entry which is preliminary data.</text>
</comment>
<keyword evidence="2" id="KW-1185">Reference proteome</keyword>